<evidence type="ECO:0000313" key="1">
    <source>
        <dbReference type="EMBL" id="KAJ7607880.1"/>
    </source>
</evidence>
<name>A0AAD7B2E5_9AGAR</name>
<reference evidence="1" key="1">
    <citation type="submission" date="2023-03" db="EMBL/GenBank/DDBJ databases">
        <title>Massive genome expansion in bonnet fungi (Mycena s.s.) driven by repeated elements and novel gene families across ecological guilds.</title>
        <authorList>
            <consortium name="Lawrence Berkeley National Laboratory"/>
            <person name="Harder C.B."/>
            <person name="Miyauchi S."/>
            <person name="Viragh M."/>
            <person name="Kuo A."/>
            <person name="Thoen E."/>
            <person name="Andreopoulos B."/>
            <person name="Lu D."/>
            <person name="Skrede I."/>
            <person name="Drula E."/>
            <person name="Henrissat B."/>
            <person name="Morin E."/>
            <person name="Kohler A."/>
            <person name="Barry K."/>
            <person name="LaButti K."/>
            <person name="Morin E."/>
            <person name="Salamov A."/>
            <person name="Lipzen A."/>
            <person name="Mereny Z."/>
            <person name="Hegedus B."/>
            <person name="Baldrian P."/>
            <person name="Stursova M."/>
            <person name="Weitz H."/>
            <person name="Taylor A."/>
            <person name="Grigoriev I.V."/>
            <person name="Nagy L.G."/>
            <person name="Martin F."/>
            <person name="Kauserud H."/>
        </authorList>
    </citation>
    <scope>NUCLEOTIDE SEQUENCE</scope>
    <source>
        <strain evidence="1">9284</strain>
    </source>
</reference>
<evidence type="ECO:0000313" key="2">
    <source>
        <dbReference type="Proteomes" id="UP001221142"/>
    </source>
</evidence>
<accession>A0AAD7B2E5</accession>
<comment type="caution">
    <text evidence="1">The sequence shown here is derived from an EMBL/GenBank/DDBJ whole genome shotgun (WGS) entry which is preliminary data.</text>
</comment>
<keyword evidence="2" id="KW-1185">Reference proteome</keyword>
<organism evidence="1 2">
    <name type="scientific">Roridomyces roridus</name>
    <dbReference type="NCBI Taxonomy" id="1738132"/>
    <lineage>
        <taxon>Eukaryota</taxon>
        <taxon>Fungi</taxon>
        <taxon>Dikarya</taxon>
        <taxon>Basidiomycota</taxon>
        <taxon>Agaricomycotina</taxon>
        <taxon>Agaricomycetes</taxon>
        <taxon>Agaricomycetidae</taxon>
        <taxon>Agaricales</taxon>
        <taxon>Marasmiineae</taxon>
        <taxon>Mycenaceae</taxon>
        <taxon>Roridomyces</taxon>
    </lineage>
</organism>
<dbReference type="AlphaFoldDB" id="A0AAD7B2E5"/>
<dbReference type="Proteomes" id="UP001221142">
    <property type="component" value="Unassembled WGS sequence"/>
</dbReference>
<protein>
    <submittedName>
        <fullName evidence="1">Uncharacterized protein</fullName>
    </submittedName>
</protein>
<sequence>MAHATGLQTSSAHVDGGNDRMRESLALQFKACKRVVGVGDPDFSSLGSARHVTCTIVVASGSPDLRPITYNSEPMPLLESFMVDRIGVCALRIESLVYAMRESIPLSAAPVPAAVQNVLSAQTAVDIATMRVPFFSGRDWQSTEYGFRMLPSCIPASAEMVVPSGSHDNVSLVFAIDLEHPKTIDFLRMWQVTGIQPETHFICIFFPPVTLAALGPVFSRNPSPSPSILSGYSPLSGSPAYPRSEGSAGGADVPPMDFGQQLTPACTILGISRDEVEKGRYRADTAHKALLFMVQNWAASTHILAKFCVSQLPEHTFPGGKKTKWYNWASQAACRSWKQDPVADSDTALYEKWRGICFLWKQGGPLITGKLPLESSGDRDERAAAGLIQRDLEASRVAIEARLAPMLSS</sequence>
<dbReference type="EMBL" id="JARKIF010000047">
    <property type="protein sequence ID" value="KAJ7607880.1"/>
    <property type="molecule type" value="Genomic_DNA"/>
</dbReference>
<proteinExistence type="predicted"/>
<gene>
    <name evidence="1" type="ORF">FB45DRAFT_877455</name>
</gene>